<dbReference type="AlphaFoldDB" id="A0A1S2V066"/>
<comment type="function">
    <text evidence="5">Required for morphogenesis and for the elongation of the flagellar filament by facilitating polymerization of the flagellin monomers at the tip of growing filament. Forms a capping structure, which prevents flagellin subunits (transported through the central channel of the flagellum) from leaking out without polymerization at the distal end.</text>
</comment>
<dbReference type="Pfam" id="PF07196">
    <property type="entry name" value="Flagellin_IN"/>
    <property type="match status" value="1"/>
</dbReference>
<gene>
    <name evidence="8" type="ORF">BFL40_14400</name>
    <name evidence="9" type="ORF">SAMN04515675_5614</name>
</gene>
<dbReference type="OrthoDB" id="9810816at2"/>
<evidence type="ECO:0000259" key="6">
    <source>
        <dbReference type="Pfam" id="PF02465"/>
    </source>
</evidence>
<sequence>MAGTTISGVGSGIDIQAIVTSLVNAEKLPKQDQINTQSKNVAATLSSIGKVKAALDAFRGALTTMGSDNSFSGLTGASSDEKVATMTLGTGATNGKFSLIVSQLAQPSKLSTTNFAGGETTVVNKTDKTTTLTISQSGKNFDLSIPPGATLQRVRDSINAQFSSVGLGANILTDSNGSRLVLTSINGGVGSDITMSGNSVISTGYKVINSPQNAKYTIDGFTSESKSNNINDAISGVSIKLLTTSPLVSTGDTSPNATRTPLTISIESNTSALKSGVKGFIDTYNALLKVIKAETAVTIDAAGRPVAATLSGDTTMRTLQSVIRKELNLLSSTGTLKSLAQFGVLTDKTTGSLSINDKSWNKAILTNAADISSIFNGKSGLLARLSIATDIYAKPTTGILAGRSDSLSYKLNDLTKQQSTLDKRIAGLQSSLTSKYAAMDSLVAQLRQQSINMLGTLNALNNKSNS</sequence>
<keyword evidence="8" id="KW-0966">Cell projection</keyword>
<feature type="domain" description="Flagellar hook-associated protein 2 N-terminal" evidence="6">
    <location>
        <begin position="11"/>
        <end position="107"/>
    </location>
</feature>
<dbReference type="RefSeq" id="WP_071484632.1">
    <property type="nucleotide sequence ID" value="NZ_FNTS01000002.1"/>
</dbReference>
<evidence type="ECO:0000256" key="4">
    <source>
        <dbReference type="ARBA" id="ARBA00023143"/>
    </source>
</evidence>
<dbReference type="Pfam" id="PF07195">
    <property type="entry name" value="FliD_C"/>
    <property type="match status" value="1"/>
</dbReference>
<evidence type="ECO:0000256" key="2">
    <source>
        <dbReference type="ARBA" id="ARBA00011255"/>
    </source>
</evidence>
<keyword evidence="8" id="KW-0969">Cilium</keyword>
<comment type="caution">
    <text evidence="8">The sequence shown here is derived from an EMBL/GenBank/DDBJ whole genome shotgun (WGS) entry which is preliminary data.</text>
</comment>
<dbReference type="PANTHER" id="PTHR30288">
    <property type="entry name" value="FLAGELLAR CAP/ASSEMBLY PROTEIN FLID"/>
    <property type="match status" value="1"/>
</dbReference>
<proteinExistence type="inferred from homology"/>
<evidence type="ECO:0000313" key="8">
    <source>
        <dbReference type="EMBL" id="OIN52084.1"/>
    </source>
</evidence>
<evidence type="ECO:0000313" key="10">
    <source>
        <dbReference type="Proteomes" id="UP000181661"/>
    </source>
</evidence>
<dbReference type="Proteomes" id="UP000182179">
    <property type="component" value="Unassembled WGS sequence"/>
</dbReference>
<dbReference type="GO" id="GO:0009421">
    <property type="term" value="C:bacterial-type flagellum filament cap"/>
    <property type="evidence" value="ECO:0007669"/>
    <property type="project" value="InterPro"/>
</dbReference>
<evidence type="ECO:0000313" key="11">
    <source>
        <dbReference type="Proteomes" id="UP000182179"/>
    </source>
</evidence>
<evidence type="ECO:0000256" key="3">
    <source>
        <dbReference type="ARBA" id="ARBA00023054"/>
    </source>
</evidence>
<dbReference type="InterPro" id="IPR040026">
    <property type="entry name" value="FliD"/>
</dbReference>
<dbReference type="EMBL" id="FNTS01000002">
    <property type="protein sequence ID" value="SEE45072.1"/>
    <property type="molecule type" value="Genomic_DNA"/>
</dbReference>
<dbReference type="EMBL" id="MDDR01000029">
    <property type="protein sequence ID" value="OIN52084.1"/>
    <property type="molecule type" value="Genomic_DNA"/>
</dbReference>
<dbReference type="PANTHER" id="PTHR30288:SF0">
    <property type="entry name" value="FLAGELLAR HOOK-ASSOCIATED PROTEIN 2"/>
    <property type="match status" value="1"/>
</dbReference>
<keyword evidence="8" id="KW-0282">Flagellum</keyword>
<keyword evidence="4 5" id="KW-0975">Bacterial flagellum</keyword>
<comment type="similarity">
    <text evidence="1 5">Belongs to the FliD family.</text>
</comment>
<evidence type="ECO:0000256" key="1">
    <source>
        <dbReference type="ARBA" id="ARBA00009764"/>
    </source>
</evidence>
<organism evidence="8 10">
    <name type="scientific">Pseudomonas costantinii</name>
    <dbReference type="NCBI Taxonomy" id="168469"/>
    <lineage>
        <taxon>Bacteria</taxon>
        <taxon>Pseudomonadati</taxon>
        <taxon>Pseudomonadota</taxon>
        <taxon>Gammaproteobacteria</taxon>
        <taxon>Pseudomonadales</taxon>
        <taxon>Pseudomonadaceae</taxon>
        <taxon>Pseudomonas</taxon>
    </lineage>
</organism>
<keyword evidence="11" id="KW-1185">Reference proteome</keyword>
<reference evidence="8 10" key="1">
    <citation type="submission" date="2016-08" db="EMBL/GenBank/DDBJ databases">
        <title>Draft genome sequence of Pseudomonas costantinii LMG 22119, type strain isolated from cultivated mushroom (Agaricus bisporus) sporophores.</title>
        <authorList>
            <person name="Tambong J.T."/>
        </authorList>
    </citation>
    <scope>NUCLEOTIDE SEQUENCE [LARGE SCALE GENOMIC DNA]</scope>
    <source>
        <strain evidence="8 10">LMG 22119</strain>
    </source>
</reference>
<protein>
    <recommendedName>
        <fullName evidence="5">Flagellar hook-associated protein 2</fullName>
        <shortName evidence="5">HAP2</shortName>
    </recommendedName>
    <alternativeName>
        <fullName evidence="5">Flagellar cap protein</fullName>
    </alternativeName>
</protein>
<accession>A0A1S2V066</accession>
<dbReference type="InterPro" id="IPR010810">
    <property type="entry name" value="Flagellin_hook_IN_motif"/>
</dbReference>
<dbReference type="GO" id="GO:0071973">
    <property type="term" value="P:bacterial-type flagellum-dependent cell motility"/>
    <property type="evidence" value="ECO:0007669"/>
    <property type="project" value="TreeGrafter"/>
</dbReference>
<keyword evidence="5" id="KW-0964">Secreted</keyword>
<dbReference type="GO" id="GO:0009424">
    <property type="term" value="C:bacterial-type flagellum hook"/>
    <property type="evidence" value="ECO:0007669"/>
    <property type="project" value="UniProtKB-UniRule"/>
</dbReference>
<dbReference type="InterPro" id="IPR003481">
    <property type="entry name" value="FliD_N"/>
</dbReference>
<reference evidence="9 11" key="2">
    <citation type="submission" date="2016-10" db="EMBL/GenBank/DDBJ databases">
        <authorList>
            <person name="Varghese N."/>
            <person name="Submissions S."/>
        </authorList>
    </citation>
    <scope>NUCLEOTIDE SEQUENCE [LARGE SCALE GENOMIC DNA]</scope>
    <source>
        <strain evidence="9 11">BS2773</strain>
    </source>
</reference>
<evidence type="ECO:0000313" key="9">
    <source>
        <dbReference type="EMBL" id="SEE45072.1"/>
    </source>
</evidence>
<evidence type="ECO:0000259" key="7">
    <source>
        <dbReference type="Pfam" id="PF07195"/>
    </source>
</evidence>
<dbReference type="InterPro" id="IPR010809">
    <property type="entry name" value="FliD_C"/>
</dbReference>
<dbReference type="GO" id="GO:0005576">
    <property type="term" value="C:extracellular region"/>
    <property type="evidence" value="ECO:0007669"/>
    <property type="project" value="UniProtKB-SubCell"/>
</dbReference>
<dbReference type="Proteomes" id="UP000181661">
    <property type="component" value="Unassembled WGS sequence"/>
</dbReference>
<keyword evidence="3" id="KW-0175">Coiled coil</keyword>
<name>A0A1S2V066_9PSED</name>
<comment type="subcellular location">
    <subcellularLocation>
        <location evidence="5">Secreted</location>
    </subcellularLocation>
    <subcellularLocation>
        <location evidence="5">Bacterial flagellum</location>
    </subcellularLocation>
</comment>
<comment type="subunit">
    <text evidence="2 5">Homopentamer.</text>
</comment>
<evidence type="ECO:0000256" key="5">
    <source>
        <dbReference type="RuleBase" id="RU362066"/>
    </source>
</evidence>
<dbReference type="Pfam" id="PF02465">
    <property type="entry name" value="FliD_N"/>
    <property type="match status" value="1"/>
</dbReference>
<dbReference type="GO" id="GO:0007155">
    <property type="term" value="P:cell adhesion"/>
    <property type="evidence" value="ECO:0007669"/>
    <property type="project" value="InterPro"/>
</dbReference>
<feature type="domain" description="Flagellar hook-associated protein 2 C-terminal" evidence="7">
    <location>
        <begin position="212"/>
        <end position="447"/>
    </location>
</feature>